<accession>A0ABY2WN95</accession>
<evidence type="ECO:0000256" key="2">
    <source>
        <dbReference type="ARBA" id="ARBA00023125"/>
    </source>
</evidence>
<comment type="caution">
    <text evidence="5">The sequence shown here is derived from an EMBL/GenBank/DDBJ whole genome shotgun (WGS) entry which is preliminary data.</text>
</comment>
<evidence type="ECO:0000259" key="4">
    <source>
        <dbReference type="PROSITE" id="PS50995"/>
    </source>
</evidence>
<dbReference type="Pfam" id="PF01047">
    <property type="entry name" value="MarR"/>
    <property type="match status" value="1"/>
</dbReference>
<proteinExistence type="predicted"/>
<dbReference type="PANTHER" id="PTHR42756">
    <property type="entry name" value="TRANSCRIPTIONAL REGULATOR, MARR"/>
    <property type="match status" value="1"/>
</dbReference>
<dbReference type="SMART" id="SM00347">
    <property type="entry name" value="HTH_MARR"/>
    <property type="match status" value="1"/>
</dbReference>
<dbReference type="InterPro" id="IPR036390">
    <property type="entry name" value="WH_DNA-bd_sf"/>
</dbReference>
<reference evidence="5 6" key="1">
    <citation type="submission" date="2019-05" db="EMBL/GenBank/DDBJ databases">
        <title>Flagellimonas sp. AsT0115, sp. nov., isolated from a marine red algae, Asparagopsis taxiformis.</title>
        <authorList>
            <person name="Kim J."/>
            <person name="Jeong S.E."/>
            <person name="Jeon C.O."/>
        </authorList>
    </citation>
    <scope>NUCLEOTIDE SEQUENCE [LARGE SCALE GENOMIC DNA]</scope>
    <source>
        <strain evidence="5 6">AsT0115</strain>
    </source>
</reference>
<keyword evidence="2" id="KW-0238">DNA-binding</keyword>
<dbReference type="InterPro" id="IPR000835">
    <property type="entry name" value="HTH_MarR-typ"/>
</dbReference>
<feature type="domain" description="HTH marR-type" evidence="4">
    <location>
        <begin position="26"/>
        <end position="155"/>
    </location>
</feature>
<keyword evidence="3" id="KW-0804">Transcription</keyword>
<dbReference type="SUPFAM" id="SSF46785">
    <property type="entry name" value="Winged helix' DNA-binding domain"/>
    <property type="match status" value="1"/>
</dbReference>
<name>A0ABY2WN95_9FLAO</name>
<dbReference type="InterPro" id="IPR036388">
    <property type="entry name" value="WH-like_DNA-bd_sf"/>
</dbReference>
<dbReference type="EMBL" id="VCNI01000001">
    <property type="protein sequence ID" value="TMU55989.1"/>
    <property type="molecule type" value="Genomic_DNA"/>
</dbReference>
<dbReference type="Gene3D" id="1.10.10.10">
    <property type="entry name" value="Winged helix-like DNA-binding domain superfamily/Winged helix DNA-binding domain"/>
    <property type="match status" value="1"/>
</dbReference>
<gene>
    <name evidence="5" type="ORF">FGG15_00135</name>
</gene>
<keyword evidence="1" id="KW-0805">Transcription regulation</keyword>
<keyword evidence="6" id="KW-1185">Reference proteome</keyword>
<dbReference type="PROSITE" id="PS50995">
    <property type="entry name" value="HTH_MARR_2"/>
    <property type="match status" value="1"/>
</dbReference>
<dbReference type="PANTHER" id="PTHR42756:SF1">
    <property type="entry name" value="TRANSCRIPTIONAL REPRESSOR OF EMRAB OPERON"/>
    <property type="match status" value="1"/>
</dbReference>
<evidence type="ECO:0000256" key="3">
    <source>
        <dbReference type="ARBA" id="ARBA00023163"/>
    </source>
</evidence>
<evidence type="ECO:0000256" key="1">
    <source>
        <dbReference type="ARBA" id="ARBA00023015"/>
    </source>
</evidence>
<organism evidence="5 6">
    <name type="scientific">Flagellimonas algicola</name>
    <dbReference type="NCBI Taxonomy" id="2583815"/>
    <lineage>
        <taxon>Bacteria</taxon>
        <taxon>Pseudomonadati</taxon>
        <taxon>Bacteroidota</taxon>
        <taxon>Flavobacteriia</taxon>
        <taxon>Flavobacteriales</taxon>
        <taxon>Flavobacteriaceae</taxon>
        <taxon>Flagellimonas</taxon>
    </lineage>
</organism>
<dbReference type="Proteomes" id="UP000751614">
    <property type="component" value="Unassembled WGS sequence"/>
</dbReference>
<evidence type="ECO:0000313" key="6">
    <source>
        <dbReference type="Proteomes" id="UP000751614"/>
    </source>
</evidence>
<evidence type="ECO:0000313" key="5">
    <source>
        <dbReference type="EMBL" id="TMU55989.1"/>
    </source>
</evidence>
<sequence>MIFFECILQITRFVMYIQHNMNYTFESCLGSRVRSLSRKLDGIYRKHLGNADITENQLSIMMALYKTGSIEQNQIAQLLTLERSSLSRNLVRLVNSGYVSKTGPANRPKINLTKKGKARVEQLSPVWEMAMDEIHAVLSWYDLKSFQQFESKINNL</sequence>
<protein>
    <submittedName>
        <fullName evidence="5">Winged helix-turn-helix transcriptional regulator</fullName>
    </submittedName>
</protein>